<dbReference type="InterPro" id="IPR038670">
    <property type="entry name" value="HslJ-like_sf"/>
</dbReference>
<dbReference type="OrthoDB" id="880459at2"/>
<keyword evidence="3" id="KW-0346">Stress response</keyword>
<dbReference type="Proteomes" id="UP000245462">
    <property type="component" value="Unassembled WGS sequence"/>
</dbReference>
<evidence type="ECO:0000259" key="2">
    <source>
        <dbReference type="Pfam" id="PF03724"/>
    </source>
</evidence>
<dbReference type="PANTHER" id="PTHR35535">
    <property type="entry name" value="HEAT SHOCK PROTEIN HSLJ"/>
    <property type="match status" value="1"/>
</dbReference>
<evidence type="ECO:0000256" key="1">
    <source>
        <dbReference type="SAM" id="SignalP"/>
    </source>
</evidence>
<accession>A0A2U1FPK1</accession>
<gene>
    <name evidence="3" type="ORF">C7382_102170</name>
</gene>
<dbReference type="PROSITE" id="PS51257">
    <property type="entry name" value="PROKAR_LIPOPROTEIN"/>
    <property type="match status" value="1"/>
</dbReference>
<feature type="signal peptide" evidence="1">
    <location>
        <begin position="1"/>
        <end position="18"/>
    </location>
</feature>
<protein>
    <submittedName>
        <fullName evidence="3">Heat shock protein HslJ</fullName>
    </submittedName>
</protein>
<comment type="caution">
    <text evidence="3">The sequence shown here is derived from an EMBL/GenBank/DDBJ whole genome shotgun (WGS) entry which is preliminary data.</text>
</comment>
<name>A0A2U1FPK1_9PORP</name>
<feature type="chain" id="PRO_5015681388" evidence="1">
    <location>
        <begin position="19"/>
        <end position="143"/>
    </location>
</feature>
<dbReference type="Gene3D" id="2.40.128.270">
    <property type="match status" value="1"/>
</dbReference>
<dbReference type="InterPro" id="IPR053147">
    <property type="entry name" value="Hsp_HslJ-like"/>
</dbReference>
<sequence>MNKTTLLLSVLMAAILSACGVNNRAQSEQNKIEGDWTVSQLGEADRAALTSVGMTFTLNLEEKRFGGKGSCNSYGGEVLTYDAKTNSISFGDVIATRMYCPEIGFEQTLFATLREAKRYEVKDGKCYLYSEKDTAPLLVLSRP</sequence>
<keyword evidence="1" id="KW-0732">Signal</keyword>
<reference evidence="3 4" key="1">
    <citation type="submission" date="2018-04" db="EMBL/GenBank/DDBJ databases">
        <title>Genomic Encyclopedia of Type Strains, Phase IV (KMG-IV): sequencing the most valuable type-strain genomes for metagenomic binning, comparative biology and taxonomic classification.</title>
        <authorList>
            <person name="Goeker M."/>
        </authorList>
    </citation>
    <scope>NUCLEOTIDE SEQUENCE [LARGE SCALE GENOMIC DNA]</scope>
    <source>
        <strain evidence="3 4">DSM 28520</strain>
    </source>
</reference>
<organism evidence="3 4">
    <name type="scientific">Porphyromonas loveana</name>
    <dbReference type="NCBI Taxonomy" id="1884669"/>
    <lineage>
        <taxon>Bacteria</taxon>
        <taxon>Pseudomonadati</taxon>
        <taxon>Bacteroidota</taxon>
        <taxon>Bacteroidia</taxon>
        <taxon>Bacteroidales</taxon>
        <taxon>Porphyromonadaceae</taxon>
        <taxon>Porphyromonas</taxon>
    </lineage>
</organism>
<feature type="domain" description="DUF306" evidence="2">
    <location>
        <begin position="32"/>
        <end position="134"/>
    </location>
</feature>
<dbReference type="EMBL" id="QEKY01000002">
    <property type="protein sequence ID" value="PVZ14125.1"/>
    <property type="molecule type" value="Genomic_DNA"/>
</dbReference>
<dbReference type="InterPro" id="IPR005184">
    <property type="entry name" value="DUF306_Meta_HslJ"/>
</dbReference>
<dbReference type="RefSeq" id="WP_116678612.1">
    <property type="nucleotide sequence ID" value="NZ_JBGZPI010000065.1"/>
</dbReference>
<evidence type="ECO:0000313" key="3">
    <source>
        <dbReference type="EMBL" id="PVZ14125.1"/>
    </source>
</evidence>
<dbReference type="Pfam" id="PF03724">
    <property type="entry name" value="META"/>
    <property type="match status" value="1"/>
</dbReference>
<evidence type="ECO:0000313" key="4">
    <source>
        <dbReference type="Proteomes" id="UP000245462"/>
    </source>
</evidence>
<dbReference type="PANTHER" id="PTHR35535:SF2">
    <property type="entry name" value="DUF306 DOMAIN-CONTAINING PROTEIN"/>
    <property type="match status" value="1"/>
</dbReference>
<proteinExistence type="predicted"/>
<dbReference type="AlphaFoldDB" id="A0A2U1FPK1"/>
<keyword evidence="4" id="KW-1185">Reference proteome</keyword>
<dbReference type="GeneID" id="94550057"/>